<feature type="transmembrane region" description="Helical" evidence="5">
    <location>
        <begin position="107"/>
        <end position="126"/>
    </location>
</feature>
<accession>A0ABZ0IRK7</accession>
<evidence type="ECO:0000256" key="2">
    <source>
        <dbReference type="ARBA" id="ARBA00022692"/>
    </source>
</evidence>
<evidence type="ECO:0000256" key="4">
    <source>
        <dbReference type="ARBA" id="ARBA00023136"/>
    </source>
</evidence>
<comment type="subcellular location">
    <subcellularLocation>
        <location evidence="1">Membrane</location>
        <topology evidence="1">Multi-pass membrane protein</topology>
    </subcellularLocation>
</comment>
<dbReference type="EMBL" id="CP136051">
    <property type="protein sequence ID" value="WOK07366.1"/>
    <property type="molecule type" value="Genomic_DNA"/>
</dbReference>
<evidence type="ECO:0000313" key="6">
    <source>
        <dbReference type="EMBL" id="WOK07366.1"/>
    </source>
</evidence>
<keyword evidence="2 5" id="KW-0812">Transmembrane</keyword>
<dbReference type="InterPro" id="IPR032808">
    <property type="entry name" value="DoxX"/>
</dbReference>
<evidence type="ECO:0000313" key="7">
    <source>
        <dbReference type="Proteomes" id="UP001302349"/>
    </source>
</evidence>
<reference evidence="6 7" key="1">
    <citation type="journal article" date="2023" name="Microbiol. Resour. Announc.">
        <title>Complete Genome Sequence of Imperialibacter roseus strain P4T.</title>
        <authorList>
            <person name="Tizabi D.R."/>
            <person name="Bachvaroff T."/>
            <person name="Hill R.T."/>
        </authorList>
    </citation>
    <scope>NUCLEOTIDE SEQUENCE [LARGE SCALE GENOMIC DNA]</scope>
    <source>
        <strain evidence="6 7">P4T</strain>
    </source>
</reference>
<dbReference type="Proteomes" id="UP001302349">
    <property type="component" value="Chromosome"/>
</dbReference>
<feature type="transmembrane region" description="Helical" evidence="5">
    <location>
        <begin position="12"/>
        <end position="34"/>
    </location>
</feature>
<feature type="transmembrane region" description="Helical" evidence="5">
    <location>
        <begin position="82"/>
        <end position="101"/>
    </location>
</feature>
<dbReference type="RefSeq" id="WP_317490045.1">
    <property type="nucleotide sequence ID" value="NZ_CP136051.1"/>
</dbReference>
<evidence type="ECO:0000256" key="1">
    <source>
        <dbReference type="ARBA" id="ARBA00004141"/>
    </source>
</evidence>
<name>A0ABZ0IRK7_9BACT</name>
<protein>
    <submittedName>
        <fullName evidence="6">DoxX family protein</fullName>
    </submittedName>
</protein>
<dbReference type="Pfam" id="PF13564">
    <property type="entry name" value="DoxX_2"/>
    <property type="match status" value="1"/>
</dbReference>
<evidence type="ECO:0000256" key="5">
    <source>
        <dbReference type="SAM" id="Phobius"/>
    </source>
</evidence>
<keyword evidence="7" id="KW-1185">Reference proteome</keyword>
<gene>
    <name evidence="6" type="ORF">RT717_01865</name>
</gene>
<feature type="transmembrane region" description="Helical" evidence="5">
    <location>
        <begin position="54"/>
        <end position="75"/>
    </location>
</feature>
<keyword evidence="4 5" id="KW-0472">Membrane</keyword>
<organism evidence="6 7">
    <name type="scientific">Imperialibacter roseus</name>
    <dbReference type="NCBI Taxonomy" id="1324217"/>
    <lineage>
        <taxon>Bacteria</taxon>
        <taxon>Pseudomonadati</taxon>
        <taxon>Bacteroidota</taxon>
        <taxon>Cytophagia</taxon>
        <taxon>Cytophagales</taxon>
        <taxon>Flammeovirgaceae</taxon>
        <taxon>Imperialibacter</taxon>
    </lineage>
</organism>
<evidence type="ECO:0000256" key="3">
    <source>
        <dbReference type="ARBA" id="ARBA00022989"/>
    </source>
</evidence>
<proteinExistence type="predicted"/>
<keyword evidence="3 5" id="KW-1133">Transmembrane helix</keyword>
<sequence length="136" mass="14606">MVTEQKQSKVLHIILWVVQVILALAFGMAGFMKLTTPIPDLAAQMVWPGDIPAALVRFIGASELAAALGLILPALTRIKPILTAYAGWGLVIVMLLAALFHASRGEYSGIAFNLVFMALAFFVGWGRSKKAPITAK</sequence>